<dbReference type="RefSeq" id="WP_094457336.1">
    <property type="nucleotide sequence ID" value="NZ_NOXU01000031.1"/>
</dbReference>
<dbReference type="GO" id="GO:0009279">
    <property type="term" value="C:cell outer membrane"/>
    <property type="evidence" value="ECO:0007669"/>
    <property type="project" value="UniProtKB-SubCell"/>
</dbReference>
<proteinExistence type="inferred from homology"/>
<evidence type="ECO:0000256" key="6">
    <source>
        <dbReference type="SAM" id="SignalP"/>
    </source>
</evidence>
<organism evidence="7 8">
    <name type="scientific">Niveispirillum lacus</name>
    <dbReference type="NCBI Taxonomy" id="1981099"/>
    <lineage>
        <taxon>Bacteria</taxon>
        <taxon>Pseudomonadati</taxon>
        <taxon>Pseudomonadota</taxon>
        <taxon>Alphaproteobacteria</taxon>
        <taxon>Rhodospirillales</taxon>
        <taxon>Azospirillaceae</taxon>
        <taxon>Niveispirillum</taxon>
    </lineage>
</organism>
<feature type="signal peptide" evidence="6">
    <location>
        <begin position="1"/>
        <end position="21"/>
    </location>
</feature>
<dbReference type="OrthoDB" id="5290976at2"/>
<keyword evidence="8" id="KW-1185">Reference proteome</keyword>
<evidence type="ECO:0008006" key="9">
    <source>
        <dbReference type="Google" id="ProtNLM"/>
    </source>
</evidence>
<dbReference type="Proteomes" id="UP000216998">
    <property type="component" value="Unassembled WGS sequence"/>
</dbReference>
<dbReference type="PANTHER" id="PTHR38776:SF1">
    <property type="entry name" value="MLTA-INTERACTING PROTEIN-RELATED"/>
    <property type="match status" value="1"/>
</dbReference>
<dbReference type="AlphaFoldDB" id="A0A255YUE3"/>
<gene>
    <name evidence="7" type="ORF">CHU95_15910</name>
</gene>
<evidence type="ECO:0000256" key="5">
    <source>
        <dbReference type="ARBA" id="ARBA00023237"/>
    </source>
</evidence>
<evidence type="ECO:0000256" key="1">
    <source>
        <dbReference type="ARBA" id="ARBA00004442"/>
    </source>
</evidence>
<feature type="chain" id="PRO_5012174579" description="MltA-interacting MipA family protein" evidence="6">
    <location>
        <begin position="22"/>
        <end position="289"/>
    </location>
</feature>
<keyword evidence="3 6" id="KW-0732">Signal</keyword>
<accession>A0A255YUE3</accession>
<sequence length="289" mass="31119">MIRRLATLATALLALSGPAAAQSALFGMETTDQTAPLWEAAILAAGGYVAHYPAASEGQFKALPVPFLIYRGDHLRIGDNGFIRARQEMAGGRFELDIGLDGSFDVDSKDNKARQGMPDLDLLIEAGPKATWHFMPKQGDVQVDLGVEVRAVIATRLIGFDYEGISINPELSWSDRSLGGTKLRGYASIGPVFGFDGVNDYFYGVDAAHATASRRAYKADDGYIGTKTTLGVAYPINDRLLVFGAAQVGYYGGSANEDSPLFRDKTNVSVGAGVRWSFWQSDARVPVVR</sequence>
<evidence type="ECO:0000256" key="2">
    <source>
        <dbReference type="ARBA" id="ARBA00005722"/>
    </source>
</evidence>
<keyword evidence="4" id="KW-0472">Membrane</keyword>
<dbReference type="Pfam" id="PF06629">
    <property type="entry name" value="MipA"/>
    <property type="match status" value="1"/>
</dbReference>
<evidence type="ECO:0000313" key="7">
    <source>
        <dbReference type="EMBL" id="OYQ32294.1"/>
    </source>
</evidence>
<comment type="subcellular location">
    <subcellularLocation>
        <location evidence="1">Cell outer membrane</location>
    </subcellularLocation>
</comment>
<evidence type="ECO:0000313" key="8">
    <source>
        <dbReference type="Proteomes" id="UP000216998"/>
    </source>
</evidence>
<dbReference type="PANTHER" id="PTHR38776">
    <property type="entry name" value="MLTA-INTERACTING PROTEIN-RELATED"/>
    <property type="match status" value="1"/>
</dbReference>
<protein>
    <recommendedName>
        <fullName evidence="9">MltA-interacting MipA family protein</fullName>
    </recommendedName>
</protein>
<evidence type="ECO:0000256" key="3">
    <source>
        <dbReference type="ARBA" id="ARBA00022729"/>
    </source>
</evidence>
<name>A0A255YUE3_9PROT</name>
<reference evidence="7 8" key="1">
    <citation type="submission" date="2017-07" db="EMBL/GenBank/DDBJ databases">
        <title>Niveispirillum cyanobacteriorum sp. nov., isolated from cyanobacterial aggregates in a eutrophic lake.</title>
        <authorList>
            <person name="Cai H."/>
        </authorList>
    </citation>
    <scope>NUCLEOTIDE SEQUENCE [LARGE SCALE GENOMIC DNA]</scope>
    <source>
        <strain evidence="8">TH1-14</strain>
    </source>
</reference>
<keyword evidence="5" id="KW-0998">Cell outer membrane</keyword>
<comment type="caution">
    <text evidence="7">The sequence shown here is derived from an EMBL/GenBank/DDBJ whole genome shotgun (WGS) entry which is preliminary data.</text>
</comment>
<evidence type="ECO:0000256" key="4">
    <source>
        <dbReference type="ARBA" id="ARBA00023136"/>
    </source>
</evidence>
<dbReference type="InterPro" id="IPR010583">
    <property type="entry name" value="MipA"/>
</dbReference>
<comment type="similarity">
    <text evidence="2">Belongs to the MipA/OmpV family.</text>
</comment>
<dbReference type="EMBL" id="NOXU01000031">
    <property type="protein sequence ID" value="OYQ32294.1"/>
    <property type="molecule type" value="Genomic_DNA"/>
</dbReference>